<feature type="chain" id="PRO_5045521687" evidence="1">
    <location>
        <begin position="29"/>
        <end position="146"/>
    </location>
</feature>
<gene>
    <name evidence="3" type="ORF">KQI75_04535</name>
</gene>
<proteinExistence type="predicted"/>
<dbReference type="Proteomes" id="UP000783588">
    <property type="component" value="Unassembled WGS sequence"/>
</dbReference>
<dbReference type="SMART" id="SM00900">
    <property type="entry name" value="FMN_bind"/>
    <property type="match status" value="1"/>
</dbReference>
<accession>A0ABS6ERQ3</accession>
<dbReference type="InterPro" id="IPR007329">
    <property type="entry name" value="FMN-bd"/>
</dbReference>
<evidence type="ECO:0000256" key="1">
    <source>
        <dbReference type="SAM" id="SignalP"/>
    </source>
</evidence>
<protein>
    <submittedName>
        <fullName evidence="3">FMN-binding protein</fullName>
    </submittedName>
</protein>
<reference evidence="3 4" key="1">
    <citation type="submission" date="2021-06" db="EMBL/GenBank/DDBJ databases">
        <authorList>
            <person name="Sun Q."/>
            <person name="Li D."/>
        </authorList>
    </citation>
    <scope>NUCLEOTIDE SEQUENCE [LARGE SCALE GENOMIC DNA]</scope>
    <source>
        <strain evidence="3 4">MSJd-7</strain>
    </source>
</reference>
<feature type="signal peptide" evidence="1">
    <location>
        <begin position="1"/>
        <end position="28"/>
    </location>
</feature>
<name>A0ABS6ERQ3_9FIRM</name>
<organism evidence="3 4">
    <name type="scientific">Butyricicoccus intestinisimiae</name>
    <dbReference type="NCBI Taxonomy" id="2841509"/>
    <lineage>
        <taxon>Bacteria</taxon>
        <taxon>Bacillati</taxon>
        <taxon>Bacillota</taxon>
        <taxon>Clostridia</taxon>
        <taxon>Eubacteriales</taxon>
        <taxon>Butyricicoccaceae</taxon>
        <taxon>Butyricicoccus</taxon>
    </lineage>
</organism>
<sequence>MLKHLDFWSRLGSLVLAVVALCVYQAHALQWQAAEDENKQQIAEAQAKNAAAEGGAVSYADGTYTGSGDGFGGTVSVEVTVSGGKITAIDVVNAANEDAAYLDKAKGIIDSMISANSPEVDTISGATFSSTGIKTAVQQALEGATA</sequence>
<keyword evidence="1" id="KW-0732">Signal</keyword>
<evidence type="ECO:0000313" key="3">
    <source>
        <dbReference type="EMBL" id="MBU5489892.1"/>
    </source>
</evidence>
<keyword evidence="4" id="KW-1185">Reference proteome</keyword>
<dbReference type="EMBL" id="JAHLQI010000002">
    <property type="protein sequence ID" value="MBU5489892.1"/>
    <property type="molecule type" value="Genomic_DNA"/>
</dbReference>
<comment type="caution">
    <text evidence="3">The sequence shown here is derived from an EMBL/GenBank/DDBJ whole genome shotgun (WGS) entry which is preliminary data.</text>
</comment>
<evidence type="ECO:0000313" key="4">
    <source>
        <dbReference type="Proteomes" id="UP000783588"/>
    </source>
</evidence>
<feature type="domain" description="FMN-binding" evidence="2">
    <location>
        <begin position="70"/>
        <end position="144"/>
    </location>
</feature>
<evidence type="ECO:0000259" key="2">
    <source>
        <dbReference type="SMART" id="SM00900"/>
    </source>
</evidence>
<dbReference type="Pfam" id="PF04205">
    <property type="entry name" value="FMN_bind"/>
    <property type="match status" value="1"/>
</dbReference>